<proteinExistence type="inferred from homology"/>
<dbReference type="EMBL" id="DXBS01000126">
    <property type="protein sequence ID" value="HIZ25152.1"/>
    <property type="molecule type" value="Genomic_DNA"/>
</dbReference>
<comment type="catalytic activity">
    <reaction evidence="7">
        <text>DNA(n) + a 2'-deoxyribonucleoside 5'-triphosphate = DNA(n+1) + diphosphate</text>
        <dbReference type="Rhea" id="RHEA:22508"/>
        <dbReference type="Rhea" id="RHEA-COMP:17339"/>
        <dbReference type="Rhea" id="RHEA-COMP:17340"/>
        <dbReference type="ChEBI" id="CHEBI:33019"/>
        <dbReference type="ChEBI" id="CHEBI:61560"/>
        <dbReference type="ChEBI" id="CHEBI:173112"/>
        <dbReference type="EC" id="2.7.7.7"/>
    </reaction>
</comment>
<evidence type="ECO:0000256" key="6">
    <source>
        <dbReference type="ARBA" id="ARBA00034754"/>
    </source>
</evidence>
<comment type="similarity">
    <text evidence="6">Belongs to the DNA polymerase HolA subunit family.</text>
</comment>
<keyword evidence="5" id="KW-0239">DNA-directed DNA polymerase</keyword>
<organism evidence="9 10">
    <name type="scientific">Candidatus Gallimonas intestinigallinarum</name>
    <dbReference type="NCBI Taxonomy" id="2838604"/>
    <lineage>
        <taxon>Bacteria</taxon>
        <taxon>Bacillati</taxon>
        <taxon>Bacillota</taxon>
        <taxon>Clostridia</taxon>
        <taxon>Candidatus Gallimonas</taxon>
    </lineage>
</organism>
<dbReference type="GO" id="GO:0003677">
    <property type="term" value="F:DNA binding"/>
    <property type="evidence" value="ECO:0007669"/>
    <property type="project" value="InterPro"/>
</dbReference>
<evidence type="ECO:0000256" key="4">
    <source>
        <dbReference type="ARBA" id="ARBA00022705"/>
    </source>
</evidence>
<feature type="domain" description="DNA polymerase III delta subunit-like C-terminal" evidence="8">
    <location>
        <begin position="207"/>
        <end position="315"/>
    </location>
</feature>
<dbReference type="SUPFAM" id="SSF52540">
    <property type="entry name" value="P-loop containing nucleoside triphosphate hydrolases"/>
    <property type="match status" value="1"/>
</dbReference>
<dbReference type="InterPro" id="IPR048466">
    <property type="entry name" value="DNA_pol3_delta-like_C"/>
</dbReference>
<evidence type="ECO:0000256" key="5">
    <source>
        <dbReference type="ARBA" id="ARBA00022932"/>
    </source>
</evidence>
<evidence type="ECO:0000313" key="10">
    <source>
        <dbReference type="Proteomes" id="UP000824044"/>
    </source>
</evidence>
<dbReference type="EC" id="2.7.7.7" evidence="1"/>
<dbReference type="NCBIfam" id="TIGR01128">
    <property type="entry name" value="holA"/>
    <property type="match status" value="1"/>
</dbReference>
<dbReference type="Gene3D" id="3.40.50.300">
    <property type="entry name" value="P-loop containing nucleotide triphosphate hydrolases"/>
    <property type="match status" value="1"/>
</dbReference>
<evidence type="ECO:0000256" key="7">
    <source>
        <dbReference type="ARBA" id="ARBA00049244"/>
    </source>
</evidence>
<evidence type="ECO:0000259" key="8">
    <source>
        <dbReference type="Pfam" id="PF21694"/>
    </source>
</evidence>
<dbReference type="GO" id="GO:0009360">
    <property type="term" value="C:DNA polymerase III complex"/>
    <property type="evidence" value="ECO:0007669"/>
    <property type="project" value="TreeGrafter"/>
</dbReference>
<dbReference type="Proteomes" id="UP000824044">
    <property type="component" value="Unassembled WGS sequence"/>
</dbReference>
<dbReference type="Pfam" id="PF21694">
    <property type="entry name" value="DNA_pol3_delta_C"/>
    <property type="match status" value="1"/>
</dbReference>
<gene>
    <name evidence="9" type="primary">holA</name>
    <name evidence="9" type="ORF">H9812_06765</name>
</gene>
<dbReference type="SUPFAM" id="SSF48019">
    <property type="entry name" value="post-AAA+ oligomerization domain-like"/>
    <property type="match status" value="1"/>
</dbReference>
<evidence type="ECO:0000256" key="3">
    <source>
        <dbReference type="ARBA" id="ARBA00022695"/>
    </source>
</evidence>
<evidence type="ECO:0000256" key="2">
    <source>
        <dbReference type="ARBA" id="ARBA00022679"/>
    </source>
</evidence>
<evidence type="ECO:0000256" key="1">
    <source>
        <dbReference type="ARBA" id="ARBA00012417"/>
    </source>
</evidence>
<dbReference type="Gene3D" id="1.10.8.60">
    <property type="match status" value="1"/>
</dbReference>
<keyword evidence="2 9" id="KW-0808">Transferase</keyword>
<protein>
    <recommendedName>
        <fullName evidence="1">DNA-directed DNA polymerase</fullName>
        <ecNumber evidence="1">2.7.7.7</ecNumber>
    </recommendedName>
</protein>
<reference evidence="9" key="1">
    <citation type="journal article" date="2021" name="PeerJ">
        <title>Extensive microbial diversity within the chicken gut microbiome revealed by metagenomics and culture.</title>
        <authorList>
            <person name="Gilroy R."/>
            <person name="Ravi A."/>
            <person name="Getino M."/>
            <person name="Pursley I."/>
            <person name="Horton D.L."/>
            <person name="Alikhan N.F."/>
            <person name="Baker D."/>
            <person name="Gharbi K."/>
            <person name="Hall N."/>
            <person name="Watson M."/>
            <person name="Adriaenssens E.M."/>
            <person name="Foster-Nyarko E."/>
            <person name="Jarju S."/>
            <person name="Secka A."/>
            <person name="Antonio M."/>
            <person name="Oren A."/>
            <person name="Chaudhuri R.R."/>
            <person name="La Ragione R."/>
            <person name="Hildebrand F."/>
            <person name="Pallen M.J."/>
        </authorList>
    </citation>
    <scope>NUCLEOTIDE SEQUENCE</scope>
    <source>
        <strain evidence="9">CHK33-5263</strain>
    </source>
</reference>
<dbReference type="AlphaFoldDB" id="A0A9D2DXL2"/>
<dbReference type="InterPro" id="IPR008921">
    <property type="entry name" value="DNA_pol3_clamp-load_cplx_C"/>
</dbReference>
<dbReference type="GO" id="GO:0003887">
    <property type="term" value="F:DNA-directed DNA polymerase activity"/>
    <property type="evidence" value="ECO:0007669"/>
    <property type="project" value="UniProtKB-KW"/>
</dbReference>
<dbReference type="InterPro" id="IPR027417">
    <property type="entry name" value="P-loop_NTPase"/>
</dbReference>
<dbReference type="InterPro" id="IPR005790">
    <property type="entry name" value="DNA_polIII_delta"/>
</dbReference>
<dbReference type="GO" id="GO:0006261">
    <property type="term" value="P:DNA-templated DNA replication"/>
    <property type="evidence" value="ECO:0007669"/>
    <property type="project" value="TreeGrafter"/>
</dbReference>
<keyword evidence="4" id="KW-0235">DNA replication</keyword>
<comment type="caution">
    <text evidence="9">The sequence shown here is derived from an EMBL/GenBank/DDBJ whole genome shotgun (WGS) entry which is preliminary data.</text>
</comment>
<sequence>MKFVELAKSLKEGVAPVYLVEGEESYFRDHAVESIRAACRIANPALNDVRYEGDALKGDLPSLVRALETLPFLDEKRLVRAYEFYPSEKEWETHFKAYCASPNPTTVFAIVNAGKKTGAADLRKKAGVTYVDCGREDEEMLARWVFGVAKRKGLAMDGDAASLMVRFCNRDAARMKLETEKLALVLGEGARIGRDAVEAYVAKDTEYKIYELTQAASGKNYARFMEILSDLLQKGYDEHACLSALTGHFRTLYEVSVSAASDAELSKTLGVKPYAVQRNRQTAARLGRERVRTLYEQLYALSSGAKSGKFAKTGALFDAIAKIFYA</sequence>
<reference evidence="9" key="2">
    <citation type="submission" date="2021-04" db="EMBL/GenBank/DDBJ databases">
        <authorList>
            <person name="Gilroy R."/>
        </authorList>
    </citation>
    <scope>NUCLEOTIDE SEQUENCE</scope>
    <source>
        <strain evidence="9">CHK33-5263</strain>
    </source>
</reference>
<dbReference type="PANTHER" id="PTHR34388:SF1">
    <property type="entry name" value="DNA POLYMERASE III SUBUNIT DELTA"/>
    <property type="match status" value="1"/>
</dbReference>
<evidence type="ECO:0000313" key="9">
    <source>
        <dbReference type="EMBL" id="HIZ25152.1"/>
    </source>
</evidence>
<dbReference type="PANTHER" id="PTHR34388">
    <property type="entry name" value="DNA POLYMERASE III SUBUNIT DELTA"/>
    <property type="match status" value="1"/>
</dbReference>
<keyword evidence="3 9" id="KW-0548">Nucleotidyltransferase</keyword>
<name>A0A9D2DXL2_9FIRM</name>
<dbReference type="Gene3D" id="1.20.272.10">
    <property type="match status" value="1"/>
</dbReference>
<accession>A0A9D2DXL2</accession>